<feature type="transmembrane region" description="Helical" evidence="1">
    <location>
        <begin position="89"/>
        <end position="109"/>
    </location>
</feature>
<dbReference type="InterPro" id="IPR045340">
    <property type="entry name" value="DUF6533"/>
</dbReference>
<feature type="domain" description="DUF6533" evidence="2">
    <location>
        <begin position="17"/>
        <end position="61"/>
    </location>
</feature>
<dbReference type="Pfam" id="PF20151">
    <property type="entry name" value="DUF6533"/>
    <property type="match status" value="1"/>
</dbReference>
<comment type="caution">
    <text evidence="3">The sequence shown here is derived from an EMBL/GenBank/DDBJ whole genome shotgun (WGS) entry which is preliminary data.</text>
</comment>
<protein>
    <recommendedName>
        <fullName evidence="2">DUF6533 domain-containing protein</fullName>
    </recommendedName>
</protein>
<reference evidence="3 4" key="1">
    <citation type="submission" date="2021-08" db="EMBL/GenBank/DDBJ databases">
        <title>Draft Genome Sequence of Phanerochaete sordida strain YK-624.</title>
        <authorList>
            <person name="Mori T."/>
            <person name="Dohra H."/>
            <person name="Suzuki T."/>
            <person name="Kawagishi H."/>
            <person name="Hirai H."/>
        </authorList>
    </citation>
    <scope>NUCLEOTIDE SEQUENCE [LARGE SCALE GENOMIC DNA]</scope>
    <source>
        <strain evidence="3 4">YK-624</strain>
    </source>
</reference>
<dbReference type="AlphaFoldDB" id="A0A9P3LN52"/>
<proteinExistence type="predicted"/>
<name>A0A9P3LN52_9APHY</name>
<keyword evidence="1" id="KW-1133">Transmembrane helix</keyword>
<organism evidence="3 4">
    <name type="scientific">Phanerochaete sordida</name>
    <dbReference type="NCBI Taxonomy" id="48140"/>
    <lineage>
        <taxon>Eukaryota</taxon>
        <taxon>Fungi</taxon>
        <taxon>Dikarya</taxon>
        <taxon>Basidiomycota</taxon>
        <taxon>Agaricomycotina</taxon>
        <taxon>Agaricomycetes</taxon>
        <taxon>Polyporales</taxon>
        <taxon>Phanerochaetaceae</taxon>
        <taxon>Phanerochaete</taxon>
    </lineage>
</organism>
<feature type="transmembrane region" description="Helical" evidence="1">
    <location>
        <begin position="14"/>
        <end position="31"/>
    </location>
</feature>
<dbReference type="EMBL" id="BPQB01000126">
    <property type="protein sequence ID" value="GJE99927.1"/>
    <property type="molecule type" value="Genomic_DNA"/>
</dbReference>
<dbReference type="OrthoDB" id="3350812at2759"/>
<sequence length="341" mass="37246">MSVPSFLALEHHQIFAYVNAGSVALPVYDYILTFDREIELVWAADWNLTKLLFFIARYSVFADVTLALYHRMGYIISDGICTTTYQATAWLLLWGIAVAELILIVRTWAIWSRDKRVGLGLLGALAVIWAVSSFCLNWYLSGVTVKSMVTIAPPLTGCLITGGNDVLLAFFVLLMGFESAVLGLTAAKMAQMLINLRSIARGTAPPVVRSLYRDGILFYVYLFAVAAANLVVLLVVSRDFADLLVTPQRVLHSLLSARLLLNLREASMRSVRVGSDSILTGEPQTSDVEQSGIRMTAANWSRCAALLSVDDGAWVDGGGAACHQPDGRDDDSQGHAHECNV</sequence>
<keyword evidence="1" id="KW-0812">Transmembrane</keyword>
<keyword evidence="4" id="KW-1185">Reference proteome</keyword>
<evidence type="ECO:0000256" key="1">
    <source>
        <dbReference type="SAM" id="Phobius"/>
    </source>
</evidence>
<gene>
    <name evidence="3" type="ORF">PsYK624_162030</name>
</gene>
<accession>A0A9P3LN52</accession>
<evidence type="ECO:0000313" key="4">
    <source>
        <dbReference type="Proteomes" id="UP000703269"/>
    </source>
</evidence>
<feature type="transmembrane region" description="Helical" evidence="1">
    <location>
        <begin position="216"/>
        <end position="237"/>
    </location>
</feature>
<evidence type="ECO:0000259" key="2">
    <source>
        <dbReference type="Pfam" id="PF20151"/>
    </source>
</evidence>
<feature type="transmembrane region" description="Helical" evidence="1">
    <location>
        <begin position="51"/>
        <end position="69"/>
    </location>
</feature>
<feature type="transmembrane region" description="Helical" evidence="1">
    <location>
        <begin position="121"/>
        <end position="140"/>
    </location>
</feature>
<feature type="transmembrane region" description="Helical" evidence="1">
    <location>
        <begin position="166"/>
        <end position="187"/>
    </location>
</feature>
<keyword evidence="1" id="KW-0472">Membrane</keyword>
<dbReference type="Proteomes" id="UP000703269">
    <property type="component" value="Unassembled WGS sequence"/>
</dbReference>
<evidence type="ECO:0000313" key="3">
    <source>
        <dbReference type="EMBL" id="GJE99927.1"/>
    </source>
</evidence>